<dbReference type="PRINTS" id="PR00463">
    <property type="entry name" value="EP450I"/>
</dbReference>
<comment type="caution">
    <text evidence="9">The sequence shown here is derived from an EMBL/GenBank/DDBJ whole genome shotgun (WGS) entry which is preliminary data.</text>
</comment>
<dbReference type="STRING" id="391625.PPSIR1_40725"/>
<evidence type="ECO:0000256" key="4">
    <source>
        <dbReference type="ARBA" id="ARBA00023002"/>
    </source>
</evidence>
<sequence length="445" mass="49759">MFERRLGARTLYLCHPRLVEQVLVHRAGQFRKGRGYEAVRGVLGEGVFASNGETWSRQRRLLDPEFSTARLESQLPALHEELDGLTARWWGTAMCNVPLPLERAVGEFSLRLLGATMLQSSVGDSFELIARCMRASLEQSTRRLLSGGLLQPWMPTPGNIRARRAERQMSGAIDQLIAEARTRPEAQPEPGGGRAQRPDSQGRCPFGFDRAGSPEPAADEGRRGLLEAMLTEPDPRTGEAMSDSQLQALCRSLMFAGHGTIALTITWALMCALEDPAVEAKIVAEVRRVLAGRLPTLEDISRLVYTRQVILETLRLFPPIPAVSREARVSGRVLGVDVREGEMVTIPVYVLHRHRQFWRDPERFDPERWGPERPAPDPFAYMPFLRGERSCPADSLAILTSVACLATIIDRFELRRLAAGPLRARARICLHPDPSPRVQVYPRSR</sequence>
<dbReference type="PRINTS" id="PR00385">
    <property type="entry name" value="P450"/>
</dbReference>
<protein>
    <submittedName>
        <fullName evidence="9">Possible cytochrome P450 hydroxylase superfamily protein</fullName>
    </submittedName>
</protein>
<keyword evidence="10" id="KW-1185">Reference proteome</keyword>
<gene>
    <name evidence="9" type="ORF">PPSIR1_40725</name>
</gene>
<dbReference type="Pfam" id="PF00067">
    <property type="entry name" value="p450"/>
    <property type="match status" value="1"/>
</dbReference>
<evidence type="ECO:0000256" key="1">
    <source>
        <dbReference type="ARBA" id="ARBA00010617"/>
    </source>
</evidence>
<dbReference type="PANTHER" id="PTHR24291">
    <property type="entry name" value="CYTOCHROME P450 FAMILY 4"/>
    <property type="match status" value="1"/>
</dbReference>
<feature type="binding site" description="axial binding residue" evidence="7">
    <location>
        <position position="391"/>
    </location>
    <ligand>
        <name>heme</name>
        <dbReference type="ChEBI" id="CHEBI:30413"/>
    </ligand>
    <ligandPart>
        <name>Fe</name>
        <dbReference type="ChEBI" id="CHEBI:18248"/>
    </ligandPart>
</feature>
<dbReference type="EMBL" id="ABCS01000004">
    <property type="protein sequence ID" value="EDM81347.1"/>
    <property type="molecule type" value="Genomic_DNA"/>
</dbReference>
<comment type="cofactor">
    <cofactor evidence="7">
        <name>heme</name>
        <dbReference type="ChEBI" id="CHEBI:30413"/>
    </cofactor>
</comment>
<evidence type="ECO:0000313" key="10">
    <source>
        <dbReference type="Proteomes" id="UP000005801"/>
    </source>
</evidence>
<dbReference type="InterPro" id="IPR050196">
    <property type="entry name" value="Cytochrome_P450_Monoox"/>
</dbReference>
<keyword evidence="6" id="KW-0503">Monooxygenase</keyword>
<evidence type="ECO:0000256" key="7">
    <source>
        <dbReference type="PIRSR" id="PIRSR602401-1"/>
    </source>
</evidence>
<dbReference type="InterPro" id="IPR002401">
    <property type="entry name" value="Cyt_P450_E_grp-I"/>
</dbReference>
<dbReference type="GO" id="GO:0004497">
    <property type="term" value="F:monooxygenase activity"/>
    <property type="evidence" value="ECO:0007669"/>
    <property type="project" value="UniProtKB-KW"/>
</dbReference>
<feature type="region of interest" description="Disordered" evidence="8">
    <location>
        <begin position="180"/>
        <end position="220"/>
    </location>
</feature>
<evidence type="ECO:0000256" key="3">
    <source>
        <dbReference type="ARBA" id="ARBA00022723"/>
    </source>
</evidence>
<dbReference type="SUPFAM" id="SSF48264">
    <property type="entry name" value="Cytochrome P450"/>
    <property type="match status" value="1"/>
</dbReference>
<proteinExistence type="inferred from homology"/>
<dbReference type="InterPro" id="IPR001128">
    <property type="entry name" value="Cyt_P450"/>
</dbReference>
<dbReference type="InterPro" id="IPR036396">
    <property type="entry name" value="Cyt_P450_sf"/>
</dbReference>
<evidence type="ECO:0000256" key="6">
    <source>
        <dbReference type="ARBA" id="ARBA00023033"/>
    </source>
</evidence>
<dbReference type="AlphaFoldDB" id="A6FYS5"/>
<keyword evidence="3 7" id="KW-0479">Metal-binding</keyword>
<keyword evidence="4" id="KW-0560">Oxidoreductase</keyword>
<evidence type="ECO:0000256" key="5">
    <source>
        <dbReference type="ARBA" id="ARBA00023004"/>
    </source>
</evidence>
<dbReference type="Gene3D" id="1.10.630.10">
    <property type="entry name" value="Cytochrome P450"/>
    <property type="match status" value="1"/>
</dbReference>
<dbReference type="eggNOG" id="COG2124">
    <property type="taxonomic scope" value="Bacteria"/>
</dbReference>
<dbReference type="GO" id="GO:0020037">
    <property type="term" value="F:heme binding"/>
    <property type="evidence" value="ECO:0007669"/>
    <property type="project" value="InterPro"/>
</dbReference>
<accession>A6FYS5</accession>
<comment type="similarity">
    <text evidence="1">Belongs to the cytochrome P450 family.</text>
</comment>
<dbReference type="PANTHER" id="PTHR24291:SF50">
    <property type="entry name" value="BIFUNCTIONAL ALBAFLAVENONE MONOOXYGENASE_TERPENE SYNTHASE"/>
    <property type="match status" value="1"/>
</dbReference>
<name>A6FYS5_9BACT</name>
<dbReference type="Proteomes" id="UP000005801">
    <property type="component" value="Unassembled WGS sequence"/>
</dbReference>
<evidence type="ECO:0000313" key="9">
    <source>
        <dbReference type="EMBL" id="EDM81347.1"/>
    </source>
</evidence>
<keyword evidence="5 7" id="KW-0408">Iron</keyword>
<dbReference type="GO" id="GO:0016705">
    <property type="term" value="F:oxidoreductase activity, acting on paired donors, with incorporation or reduction of molecular oxygen"/>
    <property type="evidence" value="ECO:0007669"/>
    <property type="project" value="InterPro"/>
</dbReference>
<dbReference type="GO" id="GO:0005506">
    <property type="term" value="F:iron ion binding"/>
    <property type="evidence" value="ECO:0007669"/>
    <property type="project" value="InterPro"/>
</dbReference>
<reference evidence="9 10" key="1">
    <citation type="submission" date="2007-06" db="EMBL/GenBank/DDBJ databases">
        <authorList>
            <person name="Shimkets L."/>
            <person name="Ferriera S."/>
            <person name="Johnson J."/>
            <person name="Kravitz S."/>
            <person name="Beeson K."/>
            <person name="Sutton G."/>
            <person name="Rogers Y.-H."/>
            <person name="Friedman R."/>
            <person name="Frazier M."/>
            <person name="Venter J.C."/>
        </authorList>
    </citation>
    <scope>NUCLEOTIDE SEQUENCE [LARGE SCALE GENOMIC DNA]</scope>
    <source>
        <strain evidence="9 10">SIR-1</strain>
    </source>
</reference>
<keyword evidence="2 7" id="KW-0349">Heme</keyword>
<organism evidence="9 10">
    <name type="scientific">Plesiocystis pacifica SIR-1</name>
    <dbReference type="NCBI Taxonomy" id="391625"/>
    <lineage>
        <taxon>Bacteria</taxon>
        <taxon>Pseudomonadati</taxon>
        <taxon>Myxococcota</taxon>
        <taxon>Polyangia</taxon>
        <taxon>Nannocystales</taxon>
        <taxon>Nannocystaceae</taxon>
        <taxon>Plesiocystis</taxon>
    </lineage>
</organism>
<evidence type="ECO:0000256" key="8">
    <source>
        <dbReference type="SAM" id="MobiDB-lite"/>
    </source>
</evidence>
<evidence type="ECO:0000256" key="2">
    <source>
        <dbReference type="ARBA" id="ARBA00022617"/>
    </source>
</evidence>